<accession>Q3M1G1</accession>
<dbReference type="PANTHER" id="PTHR11803:SF39">
    <property type="entry name" value="2-IMINOBUTANOATE_2-IMINOPROPANOATE DEAMINASE"/>
    <property type="match status" value="1"/>
</dbReference>
<dbReference type="GO" id="GO:0019239">
    <property type="term" value="F:deaminase activity"/>
    <property type="evidence" value="ECO:0007669"/>
    <property type="project" value="TreeGrafter"/>
</dbReference>
<dbReference type="AlphaFoldDB" id="Q3M1G1"/>
<dbReference type="KEGG" id="ava:Ava_C0093"/>
<dbReference type="Gene3D" id="3.30.1330.40">
    <property type="entry name" value="RutC-like"/>
    <property type="match status" value="1"/>
</dbReference>
<dbReference type="InterPro" id="IPR006175">
    <property type="entry name" value="YjgF/YER057c/UK114"/>
</dbReference>
<dbReference type="Proteomes" id="UP000002533">
    <property type="component" value="Plasmid pAnaC"/>
</dbReference>
<geneLocation type="plasmid" evidence="2">
    <name>pAnaC</name>
</geneLocation>
<dbReference type="SUPFAM" id="SSF55298">
    <property type="entry name" value="YjgF-like"/>
    <property type="match status" value="1"/>
</dbReference>
<dbReference type="eggNOG" id="COG0251">
    <property type="taxonomic scope" value="Bacteria"/>
</dbReference>
<dbReference type="Pfam" id="PF01042">
    <property type="entry name" value="Ribonuc_L-PSP"/>
    <property type="match status" value="1"/>
</dbReference>
<dbReference type="PANTHER" id="PTHR11803">
    <property type="entry name" value="2-IMINOBUTANOATE/2-IMINOPROPANOATE DEAMINASE RIDA"/>
    <property type="match status" value="1"/>
</dbReference>
<protein>
    <submittedName>
        <fullName evidence="1">Endoribonuclease L-PSP</fullName>
    </submittedName>
</protein>
<evidence type="ECO:0000313" key="2">
    <source>
        <dbReference type="Proteomes" id="UP000002533"/>
    </source>
</evidence>
<organism evidence="1 2">
    <name type="scientific">Trichormus variabilis (strain ATCC 29413 / PCC 7937)</name>
    <name type="common">Anabaena variabilis</name>
    <dbReference type="NCBI Taxonomy" id="240292"/>
    <lineage>
        <taxon>Bacteria</taxon>
        <taxon>Bacillati</taxon>
        <taxon>Cyanobacteriota</taxon>
        <taxon>Cyanophyceae</taxon>
        <taxon>Nostocales</taxon>
        <taxon>Nostocaceae</taxon>
        <taxon>Trichormus</taxon>
    </lineage>
</organism>
<dbReference type="EMBL" id="CP000121">
    <property type="protein sequence ID" value="ABA25182.1"/>
    <property type="molecule type" value="Genomic_DNA"/>
</dbReference>
<dbReference type="InterPro" id="IPR035959">
    <property type="entry name" value="RutC-like_sf"/>
</dbReference>
<dbReference type="CDD" id="cd06152">
    <property type="entry name" value="YjgF_YER057c_UK114_like_4"/>
    <property type="match status" value="1"/>
</dbReference>
<proteinExistence type="predicted"/>
<dbReference type="GO" id="GO:0005829">
    <property type="term" value="C:cytosol"/>
    <property type="evidence" value="ECO:0007669"/>
    <property type="project" value="TreeGrafter"/>
</dbReference>
<keyword evidence="1" id="KW-0614">Plasmid</keyword>
<evidence type="ECO:0000313" key="1">
    <source>
        <dbReference type="EMBL" id="ABA25182.1"/>
    </source>
</evidence>
<name>Q3M1G1_TRIV2</name>
<reference evidence="2" key="1">
    <citation type="journal article" date="2014" name="Stand. Genomic Sci.">
        <title>Complete genome sequence of Anabaena variabilis ATCC 29413.</title>
        <authorList>
            <person name="Thiel T."/>
            <person name="Pratte B.S."/>
            <person name="Zhong J."/>
            <person name="Goodwin L."/>
            <person name="Copeland A."/>
            <person name="Lucas S."/>
            <person name="Han C."/>
            <person name="Pitluck S."/>
            <person name="Land M.L."/>
            <person name="Kyrpides N.C."/>
            <person name="Woyke T."/>
        </authorList>
    </citation>
    <scope>NUCLEOTIDE SEQUENCE [LARGE SCALE GENOMIC DNA]</scope>
    <source>
        <strain evidence="2">ATCC 29413 / PCC 7937</strain>
    </source>
</reference>
<sequence length="154" mass="17534">MMPKQTRFRNARSQTYYMRNTMNKPKFFVTPGYGEYLLNQLHYSQAVKIDNRVEISGQGGWDDNLQITESLADEIAQAFRNVERTLATAGAGWEHVVHVNSYHVGGFPPEVNEVMSKLFRHYMPNHAPIWTQVGVAALGLPTMRIEIRVTAIVP</sequence>
<gene>
    <name evidence="1" type="ordered locus">Ava_C0093</name>
</gene>
<dbReference type="HOGENOM" id="CLU_100715_1_1_3"/>